<reference evidence="3 4" key="1">
    <citation type="journal article" date="1992" name="Lakartidningen">
        <title>[Penicillin V and not amoxicillin is the first choice preparation in acute otitis].</title>
        <authorList>
            <person name="Kamme C."/>
            <person name="Lundgren K."/>
            <person name="Prellner K."/>
        </authorList>
    </citation>
    <scope>NUCLEOTIDE SEQUENCE [LARGE SCALE GENOMIC DNA]</scope>
    <source>
        <strain evidence="3 4">PC3997IV</strain>
    </source>
</reference>
<dbReference type="Proteomes" id="UP000325002">
    <property type="component" value="Unassembled WGS sequence"/>
</dbReference>
<evidence type="ECO:0000256" key="2">
    <source>
        <dbReference type="SAM" id="Phobius"/>
    </source>
</evidence>
<feature type="region of interest" description="Disordered" evidence="1">
    <location>
        <begin position="37"/>
        <end position="95"/>
    </location>
</feature>
<evidence type="ECO:0000313" key="4">
    <source>
        <dbReference type="Proteomes" id="UP000325002"/>
    </source>
</evidence>
<comment type="caution">
    <text evidence="3">The sequence shown here is derived from an EMBL/GenBank/DDBJ whole genome shotgun (WGS) entry which is preliminary data.</text>
</comment>
<feature type="transmembrane region" description="Helical" evidence="2">
    <location>
        <begin position="9"/>
        <end position="26"/>
    </location>
</feature>
<dbReference type="AlphaFoldDB" id="A0A5C8EL73"/>
<dbReference type="PROSITE" id="PS51257">
    <property type="entry name" value="PROKAR_LIPOPROTEIN"/>
    <property type="match status" value="1"/>
</dbReference>
<dbReference type="EMBL" id="SAYD01000021">
    <property type="protein sequence ID" value="TXJ36850.1"/>
    <property type="molecule type" value="Genomic_DNA"/>
</dbReference>
<keyword evidence="2" id="KW-0472">Membrane</keyword>
<feature type="compositionally biased region" description="Pro residues" evidence="1">
    <location>
        <begin position="48"/>
        <end position="78"/>
    </location>
</feature>
<proteinExistence type="predicted"/>
<evidence type="ECO:0008006" key="5">
    <source>
        <dbReference type="Google" id="ProtNLM"/>
    </source>
</evidence>
<accession>A0A5C8EL73</accession>
<organism evidence="3 4">
    <name type="scientific">Brachyspira aalborgi</name>
    <dbReference type="NCBI Taxonomy" id="29522"/>
    <lineage>
        <taxon>Bacteria</taxon>
        <taxon>Pseudomonadati</taxon>
        <taxon>Spirochaetota</taxon>
        <taxon>Spirochaetia</taxon>
        <taxon>Brachyspirales</taxon>
        <taxon>Brachyspiraceae</taxon>
        <taxon>Brachyspira</taxon>
    </lineage>
</organism>
<dbReference type="RefSeq" id="WP_199750438.1">
    <property type="nucleotide sequence ID" value="NZ_SAYD01000021.1"/>
</dbReference>
<name>A0A5C8EL73_9SPIR</name>
<evidence type="ECO:0000313" key="3">
    <source>
        <dbReference type="EMBL" id="TXJ36850.1"/>
    </source>
</evidence>
<gene>
    <name evidence="3" type="ORF">EPJ81_11000</name>
</gene>
<keyword evidence="2" id="KW-1133">Transmembrane helix</keyword>
<evidence type="ECO:0000256" key="1">
    <source>
        <dbReference type="SAM" id="MobiDB-lite"/>
    </source>
</evidence>
<protein>
    <recommendedName>
        <fullName evidence="5">Lipoprotein</fullName>
    </recommendedName>
</protein>
<sequence>MIKTRQNKGILYLLAVALMVAIMSIACKNKPTQAVSFSEAEDEIVEPTPTPEPTPAPTPTPEPTPEPTPTPEPEPVAPEKPAVPEKPISGLTIDPKGNLRQFDGFTFINKDGGIAKVGGVPYYMEIDGIRFYQGFGPACKGGSYVLLAGGNRADVKLFANGYVNITRNGKTVQYILLSK</sequence>
<keyword evidence="2" id="KW-0812">Transmembrane</keyword>